<protein>
    <submittedName>
        <fullName evidence="2">Uncharacterized protein</fullName>
    </submittedName>
</protein>
<evidence type="ECO:0000256" key="1">
    <source>
        <dbReference type="SAM" id="MobiDB-lite"/>
    </source>
</evidence>
<accession>A0A8K1CMI2</accession>
<dbReference type="AlphaFoldDB" id="A0A8K1CMI2"/>
<feature type="region of interest" description="Disordered" evidence="1">
    <location>
        <begin position="104"/>
        <end position="127"/>
    </location>
</feature>
<organism evidence="2 3">
    <name type="scientific">Pythium oligandrum</name>
    <name type="common">Mycoparasitic fungus</name>
    <dbReference type="NCBI Taxonomy" id="41045"/>
    <lineage>
        <taxon>Eukaryota</taxon>
        <taxon>Sar</taxon>
        <taxon>Stramenopiles</taxon>
        <taxon>Oomycota</taxon>
        <taxon>Peronosporomycetes</taxon>
        <taxon>Pythiales</taxon>
        <taxon>Pythiaceae</taxon>
        <taxon>Pythium</taxon>
    </lineage>
</organism>
<evidence type="ECO:0000313" key="2">
    <source>
        <dbReference type="EMBL" id="TMW65082.1"/>
    </source>
</evidence>
<dbReference type="EMBL" id="SPLM01000038">
    <property type="protein sequence ID" value="TMW65082.1"/>
    <property type="molecule type" value="Genomic_DNA"/>
</dbReference>
<gene>
    <name evidence="2" type="ORF">Poli38472_009249</name>
</gene>
<feature type="compositionally biased region" description="Low complexity" evidence="1">
    <location>
        <begin position="14"/>
        <end position="31"/>
    </location>
</feature>
<feature type="compositionally biased region" description="Polar residues" evidence="1">
    <location>
        <begin position="48"/>
        <end position="58"/>
    </location>
</feature>
<sequence>MVNLKKLFKSITKPNGNASSSGGSLNRLSPRAILPSSESQFSIDYGYQSSSASMTQRSPPKPNYVSATTPVEQTSSQPSPQHPDASVMRLGMTLARIPRLVSEATNSAGGNGSQSGSPSSNSNQRGSDEAIADFVPLLALLRQMGSKEYQEQIRQYYMYTGQNSSTVNNATAGMYMLVADVLSNREQRRTYKQCRRSLLLCWKFAIAQLNDERIYNSMSSETCDTYYQLLSLIAERVEFNIGPDAREGGASSTASSGYQPYPRQGTKSRSASQSGTAQYNPSGQSPKSSASAAFYGTDADPSPSNGTEESSEGERDMYLYRCLLVATFKNVIENIEAANAKRRSFISFSELQCFGKILAICFFRIPVVQRMILDMVFEAYRQKRWVKTTVGSSGNNAVGRPETPSQSHMSRLHRRRSSSRPWHGMTFAGTLMQWSEFEGQLLAENVDDSDETESKGDGDQISESSSESGESNQNNSAVTPPHRNVIEKFKRQNPTLFRWTRFAPYLGPYADVDVFRTHDSVQAAWLVRLVHDSEFFACFMTAYAQHAELVSYTEPVWYALPGYSLLIRTFLLLTKEAAWKKWQAIRDMTENIVPSSSSFVAGNQSEDNRVYFEVRTPRAVKTVLDSVAHLLKNRDILESCVMAVFECTNMLNIKSVGACLSRLEEWFAAAAVRSTADTDSFVYRLPSNFHGQALGTAIRMLLCSESFEILNRVLLFLYNRMDYFDGELRQNVLKAIIQRHMYLFLHWNTDVRDHYHHLLIYKTMRVSRHLLNSPIDQLLIGRLALMPLEVVGPNRGEDTSAVGFDDTDGPDEEEEGREVLTAAQFNMLRLEQALWRAFDACLAAICVQERRNAREGNRKYQVELQAARCRANAFQYLNQKTVDEEPSTTSVNEGLPGGKASHEVDLLDEELNREPPYYLRFLPADEVSRLDELRRLASAVKYPADLQAYAAASLRQYSDLLKQYFKELWQQGSVEAPPLGYC</sequence>
<dbReference type="PANTHER" id="PTHR35397">
    <property type="entry name" value="C2 DOMAIN-CONTAINING PROTEIN-RELATED"/>
    <property type="match status" value="1"/>
</dbReference>
<feature type="region of interest" description="Disordered" evidence="1">
    <location>
        <begin position="9"/>
        <end position="31"/>
    </location>
</feature>
<comment type="caution">
    <text evidence="2">The sequence shown here is derived from an EMBL/GenBank/DDBJ whole genome shotgun (WGS) entry which is preliminary data.</text>
</comment>
<feature type="region of interest" description="Disordered" evidence="1">
    <location>
        <begin position="48"/>
        <end position="85"/>
    </location>
</feature>
<keyword evidence="3" id="KW-1185">Reference proteome</keyword>
<dbReference type="PANTHER" id="PTHR35397:SF2">
    <property type="match status" value="1"/>
</dbReference>
<dbReference type="InterPro" id="IPR013887">
    <property type="entry name" value="UPF0592"/>
</dbReference>
<reference evidence="2" key="1">
    <citation type="submission" date="2019-03" db="EMBL/GenBank/DDBJ databases">
        <title>Long read genome sequence of the mycoparasitic Pythium oligandrum ATCC 38472 isolated from sugarbeet rhizosphere.</title>
        <authorList>
            <person name="Gaulin E."/>
        </authorList>
    </citation>
    <scope>NUCLEOTIDE SEQUENCE</scope>
    <source>
        <strain evidence="2">ATCC 38472_TT</strain>
    </source>
</reference>
<feature type="region of interest" description="Disordered" evidence="1">
    <location>
        <begin position="244"/>
        <end position="313"/>
    </location>
</feature>
<dbReference type="Proteomes" id="UP000794436">
    <property type="component" value="Unassembled WGS sequence"/>
</dbReference>
<feature type="compositionally biased region" description="Polar residues" evidence="1">
    <location>
        <begin position="265"/>
        <end position="291"/>
    </location>
</feature>
<feature type="compositionally biased region" description="Low complexity" evidence="1">
    <location>
        <begin position="462"/>
        <end position="476"/>
    </location>
</feature>
<feature type="region of interest" description="Disordered" evidence="1">
    <location>
        <begin position="446"/>
        <end position="484"/>
    </location>
</feature>
<proteinExistence type="predicted"/>
<name>A0A8K1CMI2_PYTOL</name>
<feature type="compositionally biased region" description="Low complexity" evidence="1">
    <location>
        <begin position="114"/>
        <end position="125"/>
    </location>
</feature>
<feature type="compositionally biased region" description="Polar residues" evidence="1">
    <location>
        <begin position="65"/>
        <end position="79"/>
    </location>
</feature>
<dbReference type="OrthoDB" id="19240at2759"/>
<feature type="region of interest" description="Disordered" evidence="1">
    <location>
        <begin position="391"/>
        <end position="423"/>
    </location>
</feature>
<dbReference type="Pfam" id="PF08578">
    <property type="entry name" value="DUF1765"/>
    <property type="match status" value="1"/>
</dbReference>
<evidence type="ECO:0000313" key="3">
    <source>
        <dbReference type="Proteomes" id="UP000794436"/>
    </source>
</evidence>